<reference evidence="7 8" key="1">
    <citation type="journal article" date="2015" name="Genome Announc.">
        <title>Complete Genome Sequence of a Novel Bacterium within the Family Rhodocyclaceae That Degrades Polycyclic Aromatic Hydrocarbons.</title>
        <authorList>
            <person name="Singleton D.R."/>
            <person name="Dickey A.N."/>
            <person name="Scholl E.H."/>
            <person name="Wright F.A."/>
            <person name="Aitken M.D."/>
        </authorList>
    </citation>
    <scope>NUCLEOTIDE SEQUENCE [LARGE SCALE GENOMIC DNA]</scope>
    <source>
        <strain evidence="8">PG1-Ca6</strain>
    </source>
</reference>
<evidence type="ECO:0000313" key="7">
    <source>
        <dbReference type="EMBL" id="AJP47763.1"/>
    </source>
</evidence>
<dbReference type="HOGENOM" id="CLU_2156347_0_0_4"/>
<dbReference type="GO" id="GO:0046872">
    <property type="term" value="F:metal ion binding"/>
    <property type="evidence" value="ECO:0007669"/>
    <property type="project" value="UniProtKB-KW"/>
</dbReference>
<sequence>MAHHNACQRVKMRRLHASFPHITACLTSRISRYKPLVDTVGALVEGIDLQKPLIDFLFAHQTRAEFTCRFSWAVGSTARWDNRCVLHHPIHDYHGDTRLLHRVTLQGDKPR</sequence>
<dbReference type="InterPro" id="IPR003819">
    <property type="entry name" value="TauD/TfdA-like"/>
</dbReference>
<comment type="similarity">
    <text evidence="1">Belongs to the TfdA dioxygenase family.</text>
</comment>
<keyword evidence="8" id="KW-1185">Reference proteome</keyword>
<name>A0A0C5J7Q6_9PROT</name>
<dbReference type="PANTHER" id="PTHR30468:SF1">
    <property type="entry name" value="ALPHA-KETOGLUTARATE-DEPENDENT SULFONATE DIOXYGENASE"/>
    <property type="match status" value="1"/>
</dbReference>
<gene>
    <name evidence="7" type="ORF">PG1C_03355</name>
</gene>
<evidence type="ECO:0000259" key="6">
    <source>
        <dbReference type="Pfam" id="PF02668"/>
    </source>
</evidence>
<dbReference type="EMBL" id="CP010554">
    <property type="protein sequence ID" value="AJP47763.1"/>
    <property type="molecule type" value="Genomic_DNA"/>
</dbReference>
<dbReference type="SUPFAM" id="SSF51197">
    <property type="entry name" value="Clavaminate synthase-like"/>
    <property type="match status" value="1"/>
</dbReference>
<dbReference type="Proteomes" id="UP000061603">
    <property type="component" value="Chromosome"/>
</dbReference>
<protein>
    <recommendedName>
        <fullName evidence="6">TauD/TfdA-like domain-containing protein</fullName>
    </recommendedName>
</protein>
<dbReference type="GO" id="GO:0005737">
    <property type="term" value="C:cytoplasm"/>
    <property type="evidence" value="ECO:0007669"/>
    <property type="project" value="TreeGrafter"/>
</dbReference>
<keyword evidence="2" id="KW-0479">Metal-binding</keyword>
<feature type="domain" description="TauD/TfdA-like" evidence="6">
    <location>
        <begin position="44"/>
        <end position="104"/>
    </location>
</feature>
<dbReference type="Gene3D" id="3.60.130.10">
    <property type="entry name" value="Clavaminate synthase-like"/>
    <property type="match status" value="1"/>
</dbReference>
<keyword evidence="3" id="KW-0223">Dioxygenase</keyword>
<evidence type="ECO:0000256" key="4">
    <source>
        <dbReference type="ARBA" id="ARBA00023002"/>
    </source>
</evidence>
<dbReference type="PANTHER" id="PTHR30468">
    <property type="entry name" value="ALPHA-KETOGLUTARATE-DEPENDENT SULFONATE DIOXYGENASE"/>
    <property type="match status" value="1"/>
</dbReference>
<evidence type="ECO:0000313" key="8">
    <source>
        <dbReference type="Proteomes" id="UP000061603"/>
    </source>
</evidence>
<dbReference type="InterPro" id="IPR051323">
    <property type="entry name" value="AtsK-like"/>
</dbReference>
<dbReference type="InterPro" id="IPR042098">
    <property type="entry name" value="TauD-like_sf"/>
</dbReference>
<accession>A0A0C5J7Q6</accession>
<evidence type="ECO:0000256" key="2">
    <source>
        <dbReference type="ARBA" id="ARBA00022723"/>
    </source>
</evidence>
<keyword evidence="4" id="KW-0560">Oxidoreductase</keyword>
<evidence type="ECO:0000256" key="3">
    <source>
        <dbReference type="ARBA" id="ARBA00022964"/>
    </source>
</evidence>
<evidence type="ECO:0000256" key="5">
    <source>
        <dbReference type="ARBA" id="ARBA00023004"/>
    </source>
</evidence>
<dbReference type="KEGG" id="rbu:PG1C_03355"/>
<evidence type="ECO:0000256" key="1">
    <source>
        <dbReference type="ARBA" id="ARBA00005896"/>
    </source>
</evidence>
<dbReference type="STRING" id="1565605.PG1C_03355"/>
<organism evidence="7 8">
    <name type="scientific">Rugosibacter aromaticivorans</name>
    <dbReference type="NCBI Taxonomy" id="1565605"/>
    <lineage>
        <taxon>Bacteria</taxon>
        <taxon>Pseudomonadati</taxon>
        <taxon>Pseudomonadota</taxon>
        <taxon>Betaproteobacteria</taxon>
        <taxon>Nitrosomonadales</taxon>
        <taxon>Sterolibacteriaceae</taxon>
        <taxon>Rugosibacter</taxon>
    </lineage>
</organism>
<dbReference type="GO" id="GO:0016706">
    <property type="term" value="F:2-oxoglutarate-dependent dioxygenase activity"/>
    <property type="evidence" value="ECO:0007669"/>
    <property type="project" value="TreeGrafter"/>
</dbReference>
<proteinExistence type="inferred from homology"/>
<dbReference type="AlphaFoldDB" id="A0A0C5J7Q6"/>
<dbReference type="Pfam" id="PF02668">
    <property type="entry name" value="TauD"/>
    <property type="match status" value="1"/>
</dbReference>
<keyword evidence="5" id="KW-0408">Iron</keyword>